<dbReference type="GO" id="GO:0045910">
    <property type="term" value="P:negative regulation of DNA recombination"/>
    <property type="evidence" value="ECO:0007669"/>
    <property type="project" value="TreeGrafter"/>
</dbReference>
<dbReference type="Proteomes" id="UP000035642">
    <property type="component" value="Unassembled WGS sequence"/>
</dbReference>
<accession>A0A0K0CTY4</accession>
<keyword evidence="5 7" id="KW-0238">DNA-binding</keyword>
<dbReference type="AlphaFoldDB" id="A0A0K0CTY4"/>
<dbReference type="CDD" id="cd00073">
    <property type="entry name" value="H15"/>
    <property type="match status" value="1"/>
</dbReference>
<keyword evidence="3 7" id="KW-0158">Chromosome</keyword>
<dbReference type="STRING" id="6313.A0A0K0CTY4"/>
<dbReference type="GO" id="GO:0003690">
    <property type="term" value="F:double-stranded DNA binding"/>
    <property type="evidence" value="ECO:0007669"/>
    <property type="project" value="TreeGrafter"/>
</dbReference>
<proteinExistence type="inferred from homology"/>
<evidence type="ECO:0000313" key="10">
    <source>
        <dbReference type="Proteomes" id="UP000035642"/>
    </source>
</evidence>
<dbReference type="PANTHER" id="PTHR11467">
    <property type="entry name" value="HISTONE H1"/>
    <property type="match status" value="1"/>
</dbReference>
<dbReference type="GO" id="GO:0006334">
    <property type="term" value="P:nucleosome assembly"/>
    <property type="evidence" value="ECO:0007669"/>
    <property type="project" value="InterPro"/>
</dbReference>
<evidence type="ECO:0000256" key="3">
    <source>
        <dbReference type="ARBA" id="ARBA00022454"/>
    </source>
</evidence>
<feature type="region of interest" description="Disordered" evidence="8">
    <location>
        <begin position="1"/>
        <end position="31"/>
    </location>
</feature>
<dbReference type="SUPFAM" id="SSF46785">
    <property type="entry name" value="Winged helix' DNA-binding domain"/>
    <property type="match status" value="1"/>
</dbReference>
<dbReference type="PRINTS" id="PR00624">
    <property type="entry name" value="HISTONEH5"/>
</dbReference>
<evidence type="ECO:0000256" key="4">
    <source>
        <dbReference type="ARBA" id="ARBA00022990"/>
    </source>
</evidence>
<dbReference type="PANTHER" id="PTHR11467:SF36">
    <property type="entry name" value="HISTONE 24-RELATED"/>
    <property type="match status" value="1"/>
</dbReference>
<feature type="compositionally biased region" description="Basic residues" evidence="8">
    <location>
        <begin position="133"/>
        <end position="203"/>
    </location>
</feature>
<dbReference type="InterPro" id="IPR005818">
    <property type="entry name" value="Histone_H1/H5_H15"/>
</dbReference>
<dbReference type="InterPro" id="IPR036390">
    <property type="entry name" value="WH_DNA-bd_sf"/>
</dbReference>
<comment type="similarity">
    <text evidence="7">Belongs to the histone H1/H5 family.</text>
</comment>
<dbReference type="InterPro" id="IPR005819">
    <property type="entry name" value="H1/H5"/>
</dbReference>
<feature type="region of interest" description="Disordered" evidence="8">
    <location>
        <begin position="116"/>
        <end position="203"/>
    </location>
</feature>
<dbReference type="GO" id="GO:0031492">
    <property type="term" value="F:nucleosomal DNA binding"/>
    <property type="evidence" value="ECO:0007669"/>
    <property type="project" value="TreeGrafter"/>
</dbReference>
<dbReference type="WBParaSite" id="ACAC_0000060001-mRNA-1">
    <property type="protein sequence ID" value="ACAC_0000060001-mRNA-1"/>
    <property type="gene ID" value="ACAC_0000060001"/>
</dbReference>
<evidence type="ECO:0000256" key="1">
    <source>
        <dbReference type="ARBA" id="ARBA00004123"/>
    </source>
</evidence>
<dbReference type="GO" id="GO:0030261">
    <property type="term" value="P:chromosome condensation"/>
    <property type="evidence" value="ECO:0007669"/>
    <property type="project" value="TreeGrafter"/>
</dbReference>
<name>A0A0K0CTY4_ANGCA</name>
<reference evidence="10" key="1">
    <citation type="submission" date="2012-09" db="EMBL/GenBank/DDBJ databases">
        <authorList>
            <person name="Martin A.A."/>
        </authorList>
    </citation>
    <scope>NUCLEOTIDE SEQUENCE</scope>
</reference>
<protein>
    <submittedName>
        <fullName evidence="11">H15 domain-containing protein</fullName>
    </submittedName>
</protein>
<dbReference type="GO" id="GO:0005634">
    <property type="term" value="C:nucleus"/>
    <property type="evidence" value="ECO:0007669"/>
    <property type="project" value="UniProtKB-SubCell"/>
</dbReference>
<evidence type="ECO:0000256" key="7">
    <source>
        <dbReference type="RuleBase" id="RU003894"/>
    </source>
</evidence>
<evidence type="ECO:0000313" key="11">
    <source>
        <dbReference type="WBParaSite" id="ACAC_0000060001-mRNA-1"/>
    </source>
</evidence>
<dbReference type="InterPro" id="IPR036388">
    <property type="entry name" value="WH-like_DNA-bd_sf"/>
</dbReference>
<evidence type="ECO:0000259" key="9">
    <source>
        <dbReference type="PROSITE" id="PS51504"/>
    </source>
</evidence>
<organism evidence="10 11">
    <name type="scientific">Angiostrongylus cantonensis</name>
    <name type="common">Rat lungworm</name>
    <dbReference type="NCBI Taxonomy" id="6313"/>
    <lineage>
        <taxon>Eukaryota</taxon>
        <taxon>Metazoa</taxon>
        <taxon>Ecdysozoa</taxon>
        <taxon>Nematoda</taxon>
        <taxon>Chromadorea</taxon>
        <taxon>Rhabditida</taxon>
        <taxon>Rhabditina</taxon>
        <taxon>Rhabditomorpha</taxon>
        <taxon>Strongyloidea</taxon>
        <taxon>Metastrongylidae</taxon>
        <taxon>Angiostrongylus</taxon>
    </lineage>
</organism>
<sequence length="203" mass="21256">MSAAAAAAAGSSPKVAKASKPKAAKKAPSHPTYSAMIRKAVSELKDKSGSSKAAILKFMLSHYKLGDNVTKVNLLPALATRFIFSLKRDLLQINSQLRIALKKAVVKGELKQVKGSGASGSFRLGEKKSGAVAKKHAGKKPAAKKHKSSKVATKKPKAEKKAKSPKKAKAPKAKTAKKPVSKAAKPKAKKAKVSGSKTKKVKA</sequence>
<keyword evidence="10" id="KW-1185">Reference proteome</keyword>
<feature type="compositionally biased region" description="Low complexity" evidence="8">
    <location>
        <begin position="1"/>
        <end position="16"/>
    </location>
</feature>
<comment type="subcellular location">
    <subcellularLocation>
        <location evidence="2">Chromosome</location>
    </subcellularLocation>
    <subcellularLocation>
        <location evidence="1 7">Nucleus</location>
    </subcellularLocation>
</comment>
<keyword evidence="4" id="KW-0007">Acetylation</keyword>
<keyword evidence="6 7" id="KW-0539">Nucleus</keyword>
<dbReference type="Gene3D" id="1.10.10.10">
    <property type="entry name" value="Winged helix-like DNA-binding domain superfamily/Winged helix DNA-binding domain"/>
    <property type="match status" value="1"/>
</dbReference>
<feature type="domain" description="H15" evidence="9">
    <location>
        <begin position="29"/>
        <end position="126"/>
    </location>
</feature>
<dbReference type="Pfam" id="PF00538">
    <property type="entry name" value="Linker_histone"/>
    <property type="match status" value="2"/>
</dbReference>
<dbReference type="PROSITE" id="PS51504">
    <property type="entry name" value="H15"/>
    <property type="match status" value="1"/>
</dbReference>
<evidence type="ECO:0000256" key="8">
    <source>
        <dbReference type="SAM" id="MobiDB-lite"/>
    </source>
</evidence>
<feature type="compositionally biased region" description="Basic residues" evidence="8">
    <location>
        <begin position="17"/>
        <end position="28"/>
    </location>
</feature>
<dbReference type="GO" id="GO:0000786">
    <property type="term" value="C:nucleosome"/>
    <property type="evidence" value="ECO:0007669"/>
    <property type="project" value="InterPro"/>
</dbReference>
<evidence type="ECO:0000256" key="2">
    <source>
        <dbReference type="ARBA" id="ARBA00004286"/>
    </source>
</evidence>
<dbReference type="SMART" id="SM00526">
    <property type="entry name" value="H15"/>
    <property type="match status" value="1"/>
</dbReference>
<evidence type="ECO:0000256" key="5">
    <source>
        <dbReference type="ARBA" id="ARBA00023125"/>
    </source>
</evidence>
<evidence type="ECO:0000256" key="6">
    <source>
        <dbReference type="ARBA" id="ARBA00023242"/>
    </source>
</evidence>
<reference evidence="11" key="2">
    <citation type="submission" date="2017-02" db="UniProtKB">
        <authorList>
            <consortium name="WormBaseParasite"/>
        </authorList>
    </citation>
    <scope>IDENTIFICATION</scope>
</reference>
<dbReference type="GO" id="GO:0030527">
    <property type="term" value="F:structural constituent of chromatin"/>
    <property type="evidence" value="ECO:0007669"/>
    <property type="project" value="InterPro"/>
</dbReference>